<dbReference type="InterPro" id="IPR043502">
    <property type="entry name" value="DNA/RNA_pol_sf"/>
</dbReference>
<dbReference type="InterPro" id="IPR043128">
    <property type="entry name" value="Rev_trsase/Diguanyl_cyclase"/>
</dbReference>
<dbReference type="Proteomes" id="UP000087766">
    <property type="component" value="Unplaced"/>
</dbReference>
<dbReference type="KEGG" id="vra:106753442"/>
<dbReference type="OrthoDB" id="1749611at2759"/>
<accession>A0A1S3TAD9</accession>
<keyword evidence="1" id="KW-1185">Reference proteome</keyword>
<proteinExistence type="predicted"/>
<protein>
    <submittedName>
        <fullName evidence="2">Uncharacterized protein LOC106753442</fullName>
    </submittedName>
</protein>
<reference evidence="2" key="1">
    <citation type="submission" date="2025-08" db="UniProtKB">
        <authorList>
            <consortium name="RefSeq"/>
        </authorList>
    </citation>
    <scope>IDENTIFICATION</scope>
    <source>
        <tissue evidence="2">Leaf</tissue>
    </source>
</reference>
<dbReference type="PANTHER" id="PTHR37984">
    <property type="entry name" value="PROTEIN CBG26694"/>
    <property type="match status" value="1"/>
</dbReference>
<dbReference type="AlphaFoldDB" id="A0A1S3TAD9"/>
<dbReference type="GeneID" id="106753442"/>
<gene>
    <name evidence="2" type="primary">LOC106753442</name>
</gene>
<dbReference type="Gene3D" id="3.30.70.270">
    <property type="match status" value="1"/>
</dbReference>
<dbReference type="InterPro" id="IPR050951">
    <property type="entry name" value="Retrovirus_Pol_polyprotein"/>
</dbReference>
<name>A0A1S3TAD9_VIGRR</name>
<dbReference type="RefSeq" id="XP_014490736.1">
    <property type="nucleotide sequence ID" value="XM_014635250.1"/>
</dbReference>
<evidence type="ECO:0000313" key="2">
    <source>
        <dbReference type="RefSeq" id="XP_014490736.1"/>
    </source>
</evidence>
<dbReference type="SUPFAM" id="SSF56672">
    <property type="entry name" value="DNA/RNA polymerases"/>
    <property type="match status" value="1"/>
</dbReference>
<organism evidence="1 2">
    <name type="scientific">Vigna radiata var. radiata</name>
    <name type="common">Mung bean</name>
    <name type="synonym">Phaseolus aureus</name>
    <dbReference type="NCBI Taxonomy" id="3916"/>
    <lineage>
        <taxon>Eukaryota</taxon>
        <taxon>Viridiplantae</taxon>
        <taxon>Streptophyta</taxon>
        <taxon>Embryophyta</taxon>
        <taxon>Tracheophyta</taxon>
        <taxon>Spermatophyta</taxon>
        <taxon>Magnoliopsida</taxon>
        <taxon>eudicotyledons</taxon>
        <taxon>Gunneridae</taxon>
        <taxon>Pentapetalae</taxon>
        <taxon>rosids</taxon>
        <taxon>fabids</taxon>
        <taxon>Fabales</taxon>
        <taxon>Fabaceae</taxon>
        <taxon>Papilionoideae</taxon>
        <taxon>50 kb inversion clade</taxon>
        <taxon>NPAAA clade</taxon>
        <taxon>indigoferoid/millettioid clade</taxon>
        <taxon>Phaseoleae</taxon>
        <taxon>Vigna</taxon>
    </lineage>
</organism>
<sequence>MEGLLSQFRKVFADLVGLPPDYSMVHHIPLKEGIDLVNVRPYRYPHVMKREIEQQVVEMLKTGGMDLEKVKVVLEWSRPKTVRGLRGFLGLTGYYRRFVRDYGESSQAPERVIEEGRIHMK</sequence>
<evidence type="ECO:0000313" key="1">
    <source>
        <dbReference type="Proteomes" id="UP000087766"/>
    </source>
</evidence>
<dbReference type="PANTHER" id="PTHR37984:SF5">
    <property type="entry name" value="PROTEIN NYNRIN-LIKE"/>
    <property type="match status" value="1"/>
</dbReference>